<dbReference type="OrthoDB" id="417697at2759"/>
<keyword evidence="2" id="KW-1185">Reference proteome</keyword>
<evidence type="ECO:0000313" key="2">
    <source>
        <dbReference type="Proteomes" id="UP000248405"/>
    </source>
</evidence>
<dbReference type="AlphaFoldDB" id="A0A319BEJ2"/>
<dbReference type="SUPFAM" id="SSF53335">
    <property type="entry name" value="S-adenosyl-L-methionine-dependent methyltransferases"/>
    <property type="match status" value="1"/>
</dbReference>
<dbReference type="GeneID" id="37213773"/>
<evidence type="ECO:0008006" key="3">
    <source>
        <dbReference type="Google" id="ProtNLM"/>
    </source>
</evidence>
<protein>
    <recommendedName>
        <fullName evidence="3">S-adenosyl-L-methionine-dependent methyltransferase</fullName>
    </recommendedName>
</protein>
<gene>
    <name evidence="1" type="ORF">BO88DRAFT_429703</name>
</gene>
<sequence length="210" mass="23582">MGTVSNLHIYLTTELFGHLLHPDIPLQHANLKIADIAAGIEIVLTDLSLRLSPSVQLVAFDSSLDAFPPKEGYHYDTIHVPKVVFVLSDEEIVAIVSKLFKLLEPGGYLQSEEINGECRTAALEEIVRITRSVDLRLVSHWGVGLVDAKTDSREEPGYMDYTFHECVLMVHDMIARKTRNEEVGQRLKKILPEVLRRHTKGILCVDQADC</sequence>
<dbReference type="RefSeq" id="XP_025558147.1">
    <property type="nucleotide sequence ID" value="XM_025709181.1"/>
</dbReference>
<accession>A0A319BEJ2</accession>
<reference evidence="1" key="1">
    <citation type="submission" date="2016-12" db="EMBL/GenBank/DDBJ databases">
        <title>The genomes of Aspergillus section Nigri reveals drivers in fungal speciation.</title>
        <authorList>
            <consortium name="DOE Joint Genome Institute"/>
            <person name="Vesth T.C."/>
            <person name="Nybo J."/>
            <person name="Theobald S."/>
            <person name="Brandl J."/>
            <person name="Frisvad J.C."/>
            <person name="Nielsen K.F."/>
            <person name="Lyhne E.K."/>
            <person name="Kogle M.E."/>
            <person name="Kuo A."/>
            <person name="Riley R."/>
            <person name="Clum A."/>
            <person name="Nolan M."/>
            <person name="Lipzen A."/>
            <person name="Salamov A."/>
            <person name="Henrissat B."/>
            <person name="Wiebenga A."/>
            <person name="De Vries R.P."/>
            <person name="Grigoriev I.V."/>
            <person name="Mortensen U.H."/>
            <person name="Andersen M.R."/>
            <person name="Baker S.E."/>
        </authorList>
    </citation>
    <scope>NUCLEOTIDE SEQUENCE [LARGE SCALE GENOMIC DNA]</scope>
    <source>
        <strain evidence="1">CBS 113365</strain>
    </source>
</reference>
<proteinExistence type="predicted"/>
<organism evidence="1 2">
    <name type="scientific">Aspergillus vadensis (strain CBS 113365 / IMI 142717 / IBT 24658)</name>
    <dbReference type="NCBI Taxonomy" id="1448311"/>
    <lineage>
        <taxon>Eukaryota</taxon>
        <taxon>Fungi</taxon>
        <taxon>Dikarya</taxon>
        <taxon>Ascomycota</taxon>
        <taxon>Pezizomycotina</taxon>
        <taxon>Eurotiomycetes</taxon>
        <taxon>Eurotiomycetidae</taxon>
        <taxon>Eurotiales</taxon>
        <taxon>Aspergillaceae</taxon>
        <taxon>Aspergillus</taxon>
        <taxon>Aspergillus subgen. Circumdati</taxon>
    </lineage>
</organism>
<dbReference type="InterPro" id="IPR029063">
    <property type="entry name" value="SAM-dependent_MTases_sf"/>
</dbReference>
<name>A0A319BEJ2_ASPVC</name>
<dbReference type="Proteomes" id="UP000248405">
    <property type="component" value="Unassembled WGS sequence"/>
</dbReference>
<dbReference type="EMBL" id="KZ821644">
    <property type="protein sequence ID" value="PYH64353.1"/>
    <property type="molecule type" value="Genomic_DNA"/>
</dbReference>
<evidence type="ECO:0000313" key="1">
    <source>
        <dbReference type="EMBL" id="PYH64353.1"/>
    </source>
</evidence>